<dbReference type="Proteomes" id="UP000236728">
    <property type="component" value="Unassembled WGS sequence"/>
</dbReference>
<dbReference type="InterPro" id="IPR027417">
    <property type="entry name" value="P-loop_NTPase"/>
</dbReference>
<dbReference type="InterPro" id="IPR038726">
    <property type="entry name" value="PDDEXK_AddAB-type"/>
</dbReference>
<evidence type="ECO:0000313" key="2">
    <source>
        <dbReference type="EMBL" id="SEG72776.1"/>
    </source>
</evidence>
<name>A0A1H6CK39_9BACT</name>
<protein>
    <submittedName>
        <fullName evidence="2">PD-(D/E)XK nuclease superfamily protein</fullName>
    </submittedName>
</protein>
<reference evidence="2 3" key="1">
    <citation type="submission" date="2016-10" db="EMBL/GenBank/DDBJ databases">
        <authorList>
            <person name="de Groot N.N."/>
        </authorList>
    </citation>
    <scope>NUCLEOTIDE SEQUENCE [LARGE SCALE GENOMIC DNA]</scope>
    <source>
        <strain evidence="2 3">DSM 22489</strain>
    </source>
</reference>
<organism evidence="2 3">
    <name type="scientific">Bryocella elongata</name>
    <dbReference type="NCBI Taxonomy" id="863522"/>
    <lineage>
        <taxon>Bacteria</taxon>
        <taxon>Pseudomonadati</taxon>
        <taxon>Acidobacteriota</taxon>
        <taxon>Terriglobia</taxon>
        <taxon>Terriglobales</taxon>
        <taxon>Acidobacteriaceae</taxon>
        <taxon>Bryocella</taxon>
    </lineage>
</organism>
<accession>A0A1H6CK39</accession>
<dbReference type="SUPFAM" id="SSF52540">
    <property type="entry name" value="P-loop containing nucleoside triphosphate hydrolases"/>
    <property type="match status" value="1"/>
</dbReference>
<dbReference type="InterPro" id="IPR011604">
    <property type="entry name" value="PDDEXK-like_dom_sf"/>
</dbReference>
<dbReference type="EMBL" id="FNVA01000013">
    <property type="protein sequence ID" value="SEG72776.1"/>
    <property type="molecule type" value="Genomic_DNA"/>
</dbReference>
<sequence>MWQMELGGRVTQRLRHTVIAHGRLAMREIRLAAARERHHGTQIMNFEQLAARLAGGLSQPVAEETLRSIVQTCLPETELGELDALRALPGMVGAAVDTLHKAWRAGVDLQARAAEHPRLASIAALEKAILNAMPAAMLRPTDLVEAALQRLDHAETLFGPIEIVGITELSPCWRPLLHALAERIQVRWIAGPRSVPDWLDGQRIEIVRTEPQAPTIATVSAATAFHEAIEALRWARELMASEEAEPSDIAIASVAPAEYDDHFLTLRADANIDLHFVHGVKITACREGQSAAALADILLRGLSQTRMRRLSALLSAYPGPFQALPEGWTRILPADAPLASAESWARLIGRTTATDWPDAVDHGATLRDIVALLVQGAQAAEAIGEALLHGRALAIWRKALLTGPAASLDLTLETLRQDDGLDACVSLVWMPASSLAASPRRFVRLLGLNSSRWPRGISEDRLLSDHIIPTAELDPLPVGAADRRDFATILATTERQVVLSRARRDTDGRLLGRSTLLQGEPMETYLRRNAVPNHAFSETDRLMGRPQEFRGLPQALSASASWRDWMRSEITPHDGLVRADHPVMHAILGRTQSASSLRQLLRNPLGFVWQYGLHWRAPESGNEPLVLDALAIGDLVHLTLDRALNTLELAGGLTTATSEQISAAVDLAAVDVARDWEMKRAIPPSVIWVRTLDNARELSRCALAFGDEVLPGARSYSEVPFGGEQAKADVTLPWDPTVSVEIPGAGFRIKGSIDRLDIGGGGRRALVRDYKTGRKPKDSIVLDGGKELQRCLYAFAVKAMLGNDVEISASLLYLRDGLDLRLADPEATLIEVATYLREARANLLSGGGVIGIDTGGPYDDFAFALPANANAAYCKRKIGAATARLGATAQVWAAQ</sequence>
<feature type="domain" description="PD-(D/E)XK endonuclease-like" evidence="1">
    <location>
        <begin position="593"/>
        <end position="816"/>
    </location>
</feature>
<keyword evidence="3" id="KW-1185">Reference proteome</keyword>
<dbReference type="AlphaFoldDB" id="A0A1H6CK39"/>
<evidence type="ECO:0000259" key="1">
    <source>
        <dbReference type="Pfam" id="PF12705"/>
    </source>
</evidence>
<gene>
    <name evidence="2" type="ORF">SAMN05421819_4596</name>
</gene>
<proteinExistence type="predicted"/>
<dbReference type="Pfam" id="PF12705">
    <property type="entry name" value="PDDEXK_1"/>
    <property type="match status" value="1"/>
</dbReference>
<evidence type="ECO:0000313" key="3">
    <source>
        <dbReference type="Proteomes" id="UP000236728"/>
    </source>
</evidence>
<dbReference type="Gene3D" id="3.90.320.10">
    <property type="match status" value="1"/>
</dbReference>